<keyword evidence="1" id="KW-1133">Transmembrane helix</keyword>
<dbReference type="EMBL" id="VXIS01000292">
    <property type="protein sequence ID" value="KAA8895030.1"/>
    <property type="molecule type" value="Genomic_DNA"/>
</dbReference>
<protein>
    <submittedName>
        <fullName evidence="2">Uncharacterized protein</fullName>
    </submittedName>
</protein>
<sequence length="108" mass="12263">MFCARTGSRKRAVAHVIYALILFRTVTLYKIKTRLPCRPWKGVMSSPSGDAMYPDPQNFDSTSKSHPHHRARCSAWVVRRNAHLISLQLHIQNSNSKNSISAPKKNGY</sequence>
<keyword evidence="1" id="KW-0472">Membrane</keyword>
<organism evidence="2 3">
    <name type="scientific">Sphaerosporella brunnea</name>
    <dbReference type="NCBI Taxonomy" id="1250544"/>
    <lineage>
        <taxon>Eukaryota</taxon>
        <taxon>Fungi</taxon>
        <taxon>Dikarya</taxon>
        <taxon>Ascomycota</taxon>
        <taxon>Pezizomycotina</taxon>
        <taxon>Pezizomycetes</taxon>
        <taxon>Pezizales</taxon>
        <taxon>Pyronemataceae</taxon>
        <taxon>Sphaerosporella</taxon>
    </lineage>
</organism>
<evidence type="ECO:0000313" key="3">
    <source>
        <dbReference type="Proteomes" id="UP000326924"/>
    </source>
</evidence>
<accession>A0A5J5EHY7</accession>
<gene>
    <name evidence="2" type="ORF">FN846DRAFT_362856</name>
</gene>
<dbReference type="Proteomes" id="UP000326924">
    <property type="component" value="Unassembled WGS sequence"/>
</dbReference>
<dbReference type="AlphaFoldDB" id="A0A5J5EHY7"/>
<proteinExistence type="predicted"/>
<reference evidence="2 3" key="1">
    <citation type="submission" date="2019-09" db="EMBL/GenBank/DDBJ databases">
        <title>Draft genome of the ectomycorrhizal ascomycete Sphaerosporella brunnea.</title>
        <authorList>
            <consortium name="DOE Joint Genome Institute"/>
            <person name="Benucci G.M."/>
            <person name="Marozzi G."/>
            <person name="Antonielli L."/>
            <person name="Sanchez S."/>
            <person name="Marco P."/>
            <person name="Wang X."/>
            <person name="Falini L.B."/>
            <person name="Barry K."/>
            <person name="Haridas S."/>
            <person name="Lipzen A."/>
            <person name="Labutti K."/>
            <person name="Grigoriev I.V."/>
            <person name="Murat C."/>
            <person name="Martin F."/>
            <person name="Albertini E."/>
            <person name="Donnini D."/>
            <person name="Bonito G."/>
        </authorList>
    </citation>
    <scope>NUCLEOTIDE SEQUENCE [LARGE SCALE GENOMIC DNA]</scope>
    <source>
        <strain evidence="2 3">Sb_GMNB300</strain>
    </source>
</reference>
<keyword evidence="1" id="KW-0812">Transmembrane</keyword>
<evidence type="ECO:0000313" key="2">
    <source>
        <dbReference type="EMBL" id="KAA8895030.1"/>
    </source>
</evidence>
<evidence type="ECO:0000256" key="1">
    <source>
        <dbReference type="SAM" id="Phobius"/>
    </source>
</evidence>
<feature type="transmembrane region" description="Helical" evidence="1">
    <location>
        <begin position="12"/>
        <end position="31"/>
    </location>
</feature>
<keyword evidence="3" id="KW-1185">Reference proteome</keyword>
<name>A0A5J5EHY7_9PEZI</name>
<comment type="caution">
    <text evidence="2">The sequence shown here is derived from an EMBL/GenBank/DDBJ whole genome shotgun (WGS) entry which is preliminary data.</text>
</comment>
<dbReference type="InParanoid" id="A0A5J5EHY7"/>